<feature type="domain" description="Azaphilone pigments biosynthesis cluster protein L N-terminal" evidence="2">
    <location>
        <begin position="2"/>
        <end position="208"/>
    </location>
</feature>
<keyword evidence="4" id="KW-1185">Reference proteome</keyword>
<dbReference type="Pfam" id="PF17111">
    <property type="entry name" value="PigL_N"/>
    <property type="match status" value="1"/>
</dbReference>
<dbReference type="InterPro" id="IPR031348">
    <property type="entry name" value="PigL_N"/>
</dbReference>
<proteinExistence type="predicted"/>
<evidence type="ECO:0000313" key="4">
    <source>
        <dbReference type="Proteomes" id="UP001303373"/>
    </source>
</evidence>
<feature type="coiled-coil region" evidence="1">
    <location>
        <begin position="25"/>
        <end position="59"/>
    </location>
</feature>
<name>A0AAQ3R9W3_9PEZI</name>
<sequence>MAEIIGVTSGIVALVSFGMSASITLHNTIQSIRNHTKNVRELRNELEALRDVLQHLKTSVDADISADVTVLELPLYRCGTACNEFNALVLKCTGNSTETRSSFRDWAKLQYMGNDINGFKNALAGYKSTIQIALGGINLRTSVVSLRCIQDYSELIRDTRADLEEHLRQIDDTLRDVTLQRVRNDESPEQRHMQEEKAGTLQCLEICAQISSYIDQHGTAAIQGNNPSAAIGLGVSPYLTGSTSAGKATFDVITQCQEKMAGLHRELERRIDAIEKHIGTISSKEQMVSIERPSMQHQMTDEMESIKRCLDICDRAANEAGKARTNIIENVQVAEDGQQVIVSTIGDLITARGVTAGARSVQVIGQMDDDTVQRWSRGGAKSTWAAS</sequence>
<dbReference type="AlphaFoldDB" id="A0AAQ3R9W3"/>
<gene>
    <name evidence="3" type="ORF">R9X50_00343000</name>
</gene>
<organism evidence="3 4">
    <name type="scientific">Acrodontium crateriforme</name>
    <dbReference type="NCBI Taxonomy" id="150365"/>
    <lineage>
        <taxon>Eukaryota</taxon>
        <taxon>Fungi</taxon>
        <taxon>Dikarya</taxon>
        <taxon>Ascomycota</taxon>
        <taxon>Pezizomycotina</taxon>
        <taxon>Dothideomycetes</taxon>
        <taxon>Dothideomycetidae</taxon>
        <taxon>Mycosphaerellales</taxon>
        <taxon>Teratosphaeriaceae</taxon>
        <taxon>Acrodontium</taxon>
    </lineage>
</organism>
<protein>
    <recommendedName>
        <fullName evidence="2">Azaphilone pigments biosynthesis cluster protein L N-terminal domain-containing protein</fullName>
    </recommendedName>
</protein>
<evidence type="ECO:0000313" key="3">
    <source>
        <dbReference type="EMBL" id="WPH00600.1"/>
    </source>
</evidence>
<keyword evidence="1" id="KW-0175">Coiled coil</keyword>
<dbReference type="EMBL" id="CP138583">
    <property type="protein sequence ID" value="WPH00600.1"/>
    <property type="molecule type" value="Genomic_DNA"/>
</dbReference>
<feature type="coiled-coil region" evidence="1">
    <location>
        <begin position="149"/>
        <end position="180"/>
    </location>
</feature>
<evidence type="ECO:0000256" key="1">
    <source>
        <dbReference type="SAM" id="Coils"/>
    </source>
</evidence>
<accession>A0AAQ3R9W3</accession>
<evidence type="ECO:0000259" key="2">
    <source>
        <dbReference type="Pfam" id="PF17111"/>
    </source>
</evidence>
<reference evidence="3 4" key="1">
    <citation type="submission" date="2023-11" db="EMBL/GenBank/DDBJ databases">
        <title>An acidophilic fungus is an integral part of prey digestion in a carnivorous sundew plant.</title>
        <authorList>
            <person name="Tsai I.J."/>
        </authorList>
    </citation>
    <scope>NUCLEOTIDE SEQUENCE [LARGE SCALE GENOMIC DNA]</scope>
    <source>
        <strain evidence="3">169a</strain>
    </source>
</reference>
<dbReference type="Proteomes" id="UP001303373">
    <property type="component" value="Chromosome 4"/>
</dbReference>